<dbReference type="WBParaSite" id="L893_g31153.t1">
    <property type="protein sequence ID" value="L893_g31153.t1"/>
    <property type="gene ID" value="L893_g31153"/>
</dbReference>
<name>A0A1I7ZYX2_9BILA</name>
<organism evidence="1 2">
    <name type="scientific">Steinernema glaseri</name>
    <dbReference type="NCBI Taxonomy" id="37863"/>
    <lineage>
        <taxon>Eukaryota</taxon>
        <taxon>Metazoa</taxon>
        <taxon>Ecdysozoa</taxon>
        <taxon>Nematoda</taxon>
        <taxon>Chromadorea</taxon>
        <taxon>Rhabditida</taxon>
        <taxon>Tylenchina</taxon>
        <taxon>Panagrolaimomorpha</taxon>
        <taxon>Strongyloidoidea</taxon>
        <taxon>Steinernematidae</taxon>
        <taxon>Steinernema</taxon>
    </lineage>
</organism>
<evidence type="ECO:0000313" key="2">
    <source>
        <dbReference type="WBParaSite" id="L893_g31153.t1"/>
    </source>
</evidence>
<protein>
    <submittedName>
        <fullName evidence="2">Uncharacterized protein</fullName>
    </submittedName>
</protein>
<dbReference type="Proteomes" id="UP000095287">
    <property type="component" value="Unplaced"/>
</dbReference>
<reference evidence="2" key="1">
    <citation type="submission" date="2016-11" db="UniProtKB">
        <authorList>
            <consortium name="WormBaseParasite"/>
        </authorList>
    </citation>
    <scope>IDENTIFICATION</scope>
</reference>
<proteinExistence type="predicted"/>
<keyword evidence="1" id="KW-1185">Reference proteome</keyword>
<evidence type="ECO:0000313" key="1">
    <source>
        <dbReference type="Proteomes" id="UP000095287"/>
    </source>
</evidence>
<dbReference type="AlphaFoldDB" id="A0A1I7ZYX2"/>
<sequence length="107" mass="12251">MAFCANLYRFRQDMTTLRPLQCFESDRRVCSRVRVVKEIDSKSIGLCPRSGSKGYPKKVTKRTAFSNPKTAILCIPSRVHRVKDVGLRSQNQAVVPVKNQHFTFHVL</sequence>
<accession>A0A1I7ZYX2</accession>